<dbReference type="CDD" id="cd04683">
    <property type="entry name" value="NUDIX_Hydrolase"/>
    <property type="match status" value="1"/>
</dbReference>
<feature type="domain" description="Nudix hydrolase" evidence="3">
    <location>
        <begin position="5"/>
        <end position="134"/>
    </location>
</feature>
<dbReference type="Pfam" id="PF00293">
    <property type="entry name" value="NUDIX"/>
    <property type="match status" value="1"/>
</dbReference>
<protein>
    <submittedName>
        <fullName evidence="4">NUDIX domain-containing protein</fullName>
    </submittedName>
</protein>
<dbReference type="InterPro" id="IPR015797">
    <property type="entry name" value="NUDIX_hydrolase-like_dom_sf"/>
</dbReference>
<keyword evidence="2" id="KW-0378">Hydrolase</keyword>
<dbReference type="RefSeq" id="WP_375352591.1">
    <property type="nucleotide sequence ID" value="NZ_JBHHMI010000001.1"/>
</dbReference>
<accession>A0ABV5APK9</accession>
<evidence type="ECO:0000256" key="2">
    <source>
        <dbReference type="ARBA" id="ARBA00022801"/>
    </source>
</evidence>
<proteinExistence type="predicted"/>
<dbReference type="PROSITE" id="PS51462">
    <property type="entry name" value="NUDIX"/>
    <property type="match status" value="1"/>
</dbReference>
<evidence type="ECO:0000313" key="4">
    <source>
        <dbReference type="EMBL" id="MFB5265329.1"/>
    </source>
</evidence>
<dbReference type="PANTHER" id="PTHR43046">
    <property type="entry name" value="GDP-MANNOSE MANNOSYL HYDROLASE"/>
    <property type="match status" value="1"/>
</dbReference>
<reference evidence="4 5" key="1">
    <citation type="submission" date="2024-09" db="EMBL/GenBank/DDBJ databases">
        <title>Paenibacillus zeirhizospherea sp. nov., isolated from surface of the maize (Zea mays) roots in a horticulture field, Hungary.</title>
        <authorList>
            <person name="Marton D."/>
            <person name="Farkas M."/>
            <person name="Bedics A."/>
            <person name="Toth E."/>
            <person name="Tancsics A."/>
            <person name="Boka K."/>
            <person name="Maroti G."/>
            <person name="Kriszt B."/>
            <person name="Cserhati M."/>
        </authorList>
    </citation>
    <scope>NUCLEOTIDE SEQUENCE [LARGE SCALE GENOMIC DNA]</scope>
    <source>
        <strain evidence="4 5">KCTC 33519</strain>
    </source>
</reference>
<evidence type="ECO:0000256" key="1">
    <source>
        <dbReference type="ARBA" id="ARBA00001946"/>
    </source>
</evidence>
<dbReference type="PANTHER" id="PTHR43046:SF16">
    <property type="entry name" value="ADP-RIBOSE PYROPHOSPHATASE YJHB-RELATED"/>
    <property type="match status" value="1"/>
</dbReference>
<organism evidence="4 5">
    <name type="scientific">Paenibacillus enshidis</name>
    <dbReference type="NCBI Taxonomy" id="1458439"/>
    <lineage>
        <taxon>Bacteria</taxon>
        <taxon>Bacillati</taxon>
        <taxon>Bacillota</taxon>
        <taxon>Bacilli</taxon>
        <taxon>Bacillales</taxon>
        <taxon>Paenibacillaceae</taxon>
        <taxon>Paenibacillus</taxon>
    </lineage>
</organism>
<dbReference type="SUPFAM" id="SSF55811">
    <property type="entry name" value="Nudix"/>
    <property type="match status" value="1"/>
</dbReference>
<evidence type="ECO:0000313" key="5">
    <source>
        <dbReference type="Proteomes" id="UP001580346"/>
    </source>
</evidence>
<name>A0ABV5APK9_9BACL</name>
<gene>
    <name evidence="4" type="ORF">ACE41H_00800</name>
</gene>
<dbReference type="Proteomes" id="UP001580346">
    <property type="component" value="Unassembled WGS sequence"/>
</dbReference>
<comment type="caution">
    <text evidence="4">The sequence shown here is derived from an EMBL/GenBank/DDBJ whole genome shotgun (WGS) entry which is preliminary data.</text>
</comment>
<sequence>MGDFRFVSVVHVFMIQDGELLLMRRWNTGHEDGKYGVPSGRIEGGEEIRSAAVREVKEECGVDVQEEDLSMVGVMHIKSEDERIDFFFVTNRWSGEITNAESHKCDDMRWFRTDHFPDNMIPYVRMAWDQYGKGTWFLPYGWN</sequence>
<dbReference type="PROSITE" id="PS00893">
    <property type="entry name" value="NUDIX_BOX"/>
    <property type="match status" value="1"/>
</dbReference>
<keyword evidence="5" id="KW-1185">Reference proteome</keyword>
<comment type="cofactor">
    <cofactor evidence="1">
        <name>Mg(2+)</name>
        <dbReference type="ChEBI" id="CHEBI:18420"/>
    </cofactor>
</comment>
<dbReference type="InterPro" id="IPR000086">
    <property type="entry name" value="NUDIX_hydrolase_dom"/>
</dbReference>
<dbReference type="EMBL" id="JBHHMI010000001">
    <property type="protein sequence ID" value="MFB5265329.1"/>
    <property type="molecule type" value="Genomic_DNA"/>
</dbReference>
<dbReference type="Gene3D" id="3.90.79.10">
    <property type="entry name" value="Nucleoside Triphosphate Pyrophosphohydrolase"/>
    <property type="match status" value="1"/>
</dbReference>
<evidence type="ECO:0000259" key="3">
    <source>
        <dbReference type="PROSITE" id="PS51462"/>
    </source>
</evidence>
<dbReference type="InterPro" id="IPR020084">
    <property type="entry name" value="NUDIX_hydrolase_CS"/>
</dbReference>